<dbReference type="STRING" id="1334629.MFUL124B02_36610"/>
<dbReference type="EMBL" id="FOIB01000004">
    <property type="protein sequence ID" value="SET95087.1"/>
    <property type="molecule type" value="Genomic_DNA"/>
</dbReference>
<evidence type="ECO:0000313" key="2">
    <source>
        <dbReference type="EMBL" id="SET95087.1"/>
    </source>
</evidence>
<dbReference type="AlphaFoldDB" id="A0A511SZN5"/>
<evidence type="ECO:0000313" key="1">
    <source>
        <dbReference type="EMBL" id="GEN07355.1"/>
    </source>
</evidence>
<sequence>MGRIVTFVLGFGVLVAAAWYVMQRPARTDPEAAAARRLENVHKAADRLETDLNKKADAIYDKVE</sequence>
<protein>
    <submittedName>
        <fullName evidence="1">Uncharacterized protein</fullName>
    </submittedName>
</protein>
<evidence type="ECO:0000313" key="3">
    <source>
        <dbReference type="Proteomes" id="UP000183760"/>
    </source>
</evidence>
<dbReference type="RefSeq" id="WP_046716153.1">
    <property type="nucleotide sequence ID" value="NZ_BJXR01000023.1"/>
</dbReference>
<keyword evidence="3" id="KW-1185">Reference proteome</keyword>
<dbReference type="Proteomes" id="UP000183760">
    <property type="component" value="Unassembled WGS sequence"/>
</dbReference>
<comment type="caution">
    <text evidence="1">The sequence shown here is derived from an EMBL/GenBank/DDBJ whole genome shotgun (WGS) entry which is preliminary data.</text>
</comment>
<dbReference type="OrthoDB" id="5383123at2"/>
<reference evidence="1 4" key="2">
    <citation type="submission" date="2019-07" db="EMBL/GenBank/DDBJ databases">
        <title>Whole genome shotgun sequence of Myxococcus fulvus NBRC 100333.</title>
        <authorList>
            <person name="Hosoyama A."/>
            <person name="Uohara A."/>
            <person name="Ohji S."/>
            <person name="Ichikawa N."/>
        </authorList>
    </citation>
    <scope>NUCLEOTIDE SEQUENCE [LARGE SCALE GENOMIC DNA]</scope>
    <source>
        <strain evidence="1 4">NBRC 100333</strain>
    </source>
</reference>
<gene>
    <name evidence="1" type="ORF">MFU01_23920</name>
    <name evidence="2" type="ORF">SAMN05443572_10426</name>
</gene>
<organism evidence="1 4">
    <name type="scientific">Myxococcus fulvus</name>
    <dbReference type="NCBI Taxonomy" id="33"/>
    <lineage>
        <taxon>Bacteria</taxon>
        <taxon>Pseudomonadati</taxon>
        <taxon>Myxococcota</taxon>
        <taxon>Myxococcia</taxon>
        <taxon>Myxococcales</taxon>
        <taxon>Cystobacterineae</taxon>
        <taxon>Myxococcaceae</taxon>
        <taxon>Myxococcus</taxon>
    </lineage>
</organism>
<name>A0A511SZN5_MYXFU</name>
<reference evidence="2 3" key="1">
    <citation type="submission" date="2016-10" db="EMBL/GenBank/DDBJ databases">
        <authorList>
            <person name="Varghese N."/>
            <person name="Submissions S."/>
        </authorList>
    </citation>
    <scope>NUCLEOTIDE SEQUENCE [LARGE SCALE GENOMIC DNA]</scope>
    <source>
        <strain evidence="2 3">DSM 16525</strain>
    </source>
</reference>
<dbReference type="Proteomes" id="UP000321514">
    <property type="component" value="Unassembled WGS sequence"/>
</dbReference>
<proteinExistence type="predicted"/>
<accession>A0A511SZN5</accession>
<evidence type="ECO:0000313" key="4">
    <source>
        <dbReference type="Proteomes" id="UP000321514"/>
    </source>
</evidence>
<dbReference type="EMBL" id="BJXR01000023">
    <property type="protein sequence ID" value="GEN07355.1"/>
    <property type="molecule type" value="Genomic_DNA"/>
</dbReference>